<dbReference type="Proteomes" id="UP000199126">
    <property type="component" value="Unassembled WGS sequence"/>
</dbReference>
<protein>
    <recommendedName>
        <fullName evidence="3">N-acetyltransferase domain-containing protein</fullName>
    </recommendedName>
</protein>
<evidence type="ECO:0000313" key="2">
    <source>
        <dbReference type="Proteomes" id="UP000199126"/>
    </source>
</evidence>
<dbReference type="AlphaFoldDB" id="A0A1H8W5K5"/>
<dbReference type="CDD" id="cd00350">
    <property type="entry name" value="rubredoxin_like"/>
    <property type="match status" value="1"/>
</dbReference>
<reference evidence="2" key="1">
    <citation type="submission" date="2016-10" db="EMBL/GenBank/DDBJ databases">
        <authorList>
            <person name="Varghese N."/>
            <person name="Submissions S."/>
        </authorList>
    </citation>
    <scope>NUCLEOTIDE SEQUENCE [LARGE SCALE GENOMIC DNA]</scope>
    <source>
        <strain evidence="2">CGMCC 1.10121</strain>
    </source>
</reference>
<dbReference type="InterPro" id="IPR016181">
    <property type="entry name" value="Acyl_CoA_acyltransferase"/>
</dbReference>
<organism evidence="1 2">
    <name type="scientific">Halogranum amylolyticum</name>
    <dbReference type="NCBI Taxonomy" id="660520"/>
    <lineage>
        <taxon>Archaea</taxon>
        <taxon>Methanobacteriati</taxon>
        <taxon>Methanobacteriota</taxon>
        <taxon>Stenosarchaea group</taxon>
        <taxon>Halobacteria</taxon>
        <taxon>Halobacteriales</taxon>
        <taxon>Haloferacaceae</taxon>
    </lineage>
</organism>
<evidence type="ECO:0000313" key="1">
    <source>
        <dbReference type="EMBL" id="SEP22934.1"/>
    </source>
</evidence>
<dbReference type="CDD" id="cd04301">
    <property type="entry name" value="NAT_SF"/>
    <property type="match status" value="1"/>
</dbReference>
<keyword evidence="2" id="KW-1185">Reference proteome</keyword>
<proteinExistence type="predicted"/>
<evidence type="ECO:0008006" key="3">
    <source>
        <dbReference type="Google" id="ProtNLM"/>
    </source>
</evidence>
<dbReference type="SUPFAM" id="SSF55729">
    <property type="entry name" value="Acyl-CoA N-acyltransferases (Nat)"/>
    <property type="match status" value="1"/>
</dbReference>
<accession>A0A1H8W5K5</accession>
<dbReference type="Gene3D" id="3.40.630.30">
    <property type="match status" value="1"/>
</dbReference>
<sequence length="245" mass="27320">MRGISGLQGYTSIKETKQSVPECPDCGHVHEEITYNPDFACPDCGSVFNAGDHQTPTTLEYIECAGCQNGQFMYTISDDMRVIECTQCRNVVAVQHEGDFLGPDSVMKGVCNGDEFVMPDHELERIAARLLVGLAQNDDSSFRQSNPEVFEYLIKCADGQPCGYLTWNTPAKLGFPLLNQIWVHEDYRHEGHARSLVETWCTDHIDEEDMFFVESPSTAGGALFESLSDDEGAIFGKNWKVVNTM</sequence>
<dbReference type="EMBL" id="FODV01000024">
    <property type="protein sequence ID" value="SEP22934.1"/>
    <property type="molecule type" value="Genomic_DNA"/>
</dbReference>
<name>A0A1H8W5K5_9EURY</name>
<gene>
    <name evidence="1" type="ORF">SAMN04487948_1242</name>
</gene>
<dbReference type="RefSeq" id="WP_089827588.1">
    <property type="nucleotide sequence ID" value="NZ_FODV01000024.1"/>
</dbReference>